<protein>
    <recommendedName>
        <fullName evidence="2">DUF7918 domain-containing protein</fullName>
    </recommendedName>
</protein>
<reference evidence="4" key="3">
    <citation type="submission" date="2025-08" db="UniProtKB">
        <authorList>
            <consortium name="RefSeq"/>
        </authorList>
    </citation>
    <scope>IDENTIFICATION</scope>
    <source>
        <strain evidence="4">CBS 342.82</strain>
    </source>
</reference>
<reference evidence="4" key="1">
    <citation type="submission" date="2020-01" db="EMBL/GenBank/DDBJ databases">
        <authorList>
            <consortium name="DOE Joint Genome Institute"/>
            <person name="Haridas S."/>
            <person name="Albert R."/>
            <person name="Binder M."/>
            <person name="Bloem J."/>
            <person name="Labutti K."/>
            <person name="Salamov A."/>
            <person name="Andreopoulos B."/>
            <person name="Baker S.E."/>
            <person name="Barry K."/>
            <person name="Bills G."/>
            <person name="Bluhm B.H."/>
            <person name="Cannon C."/>
            <person name="Castanera R."/>
            <person name="Culley D.E."/>
            <person name="Daum C."/>
            <person name="Ezra D."/>
            <person name="Gonzalez J.B."/>
            <person name="Henrissat B."/>
            <person name="Kuo A."/>
            <person name="Liang C."/>
            <person name="Lipzen A."/>
            <person name="Lutzoni F."/>
            <person name="Magnuson J."/>
            <person name="Mondo S."/>
            <person name="Nolan M."/>
            <person name="Ohm R."/>
            <person name="Pangilinan J."/>
            <person name="Park H.-J."/>
            <person name="Ramirez L."/>
            <person name="Alfaro M."/>
            <person name="Sun H."/>
            <person name="Tritt A."/>
            <person name="Yoshinaga Y."/>
            <person name="Zwiers L.-H."/>
            <person name="Turgeon B.G."/>
            <person name="Goodwin S.B."/>
            <person name="Spatafora J.W."/>
            <person name="Crous P.W."/>
            <person name="Grigoriev I.V."/>
        </authorList>
    </citation>
    <scope>NUCLEOTIDE SEQUENCE</scope>
    <source>
        <strain evidence="4">CBS 342.82</strain>
    </source>
</reference>
<feature type="compositionally biased region" description="Polar residues" evidence="1">
    <location>
        <begin position="696"/>
        <end position="706"/>
    </location>
</feature>
<dbReference type="OrthoDB" id="5423516at2759"/>
<sequence>MVTLNNLECSIYIEDSSIKLTEYNQRYADGAVKLYVAVPAIDAAFRIRIIANGYVAQGVAAFVYIDGRYQCNRNCMTPVTGDGKIELNLRQKEEKTAQGHFIGRDWRFTSLGKASSADAPDTNFLENVGTIDVVILRCFSPGPVNRNPQIDTGRKIRSDVKVPHAAALDGTADEAEKFGPTWHHLLPQGDGPGDDAYRIPSLRKHEYTTGIPSHSAVRPGHSFAQQTKMPAHDEIRPAAAGSLAQDNQPPDSDKMREDEERLITIQRYFNDIETTAATFRTVIDSIGFLENAIEQARSKAPAKTQSLNNEREKAIGTRDYLGGNIGDLLHAVLSHMSQLNFYESWRACRDCIVQAGWLKADHPDLQSTDGSRPGLTGFHHTDLEGQHNRSFQDQPQGPSKRLNNWLYEQQPTVQHETRPEREHHNDWLHQQQWKGLHDRASQRSWGSQRDSNHGKSNYVQSEKDHWEKAQSVNQTSHDVWQADTNPNKLHCTASKHDPPLTDGNNSWGRHLDEQSNAQSARSRENHSSPPGARTVKSYWKTSLEHPTKNPSSGREGPRDPYIYPAEQPPAVPAGQKRPVKHGVQIGKGVEYVHNLGTPKYLDTLSEPYAVFTFKYRSAKELEKLVGKSVQDDVRILNESVRRQQLLKLPGEKLVEQLMRSKVTTASRSMASHEEADTEPSWNGPLKTDSKNENKTDWLNAQPSSRSGKQDKKSRVSSKSRQHFSGGCSTNGEPKADAQRYKDWQETGQGETNRDAKW</sequence>
<feature type="compositionally biased region" description="Polar residues" evidence="1">
    <location>
        <begin position="470"/>
        <end position="487"/>
    </location>
</feature>
<organism evidence="4">
    <name type="scientific">Dissoconium aciculare CBS 342.82</name>
    <dbReference type="NCBI Taxonomy" id="1314786"/>
    <lineage>
        <taxon>Eukaryota</taxon>
        <taxon>Fungi</taxon>
        <taxon>Dikarya</taxon>
        <taxon>Ascomycota</taxon>
        <taxon>Pezizomycotina</taxon>
        <taxon>Dothideomycetes</taxon>
        <taxon>Dothideomycetidae</taxon>
        <taxon>Mycosphaerellales</taxon>
        <taxon>Dissoconiaceae</taxon>
        <taxon>Dissoconium</taxon>
    </lineage>
</organism>
<dbReference type="GeneID" id="54356736"/>
<feature type="region of interest" description="Disordered" evidence="1">
    <location>
        <begin position="664"/>
        <end position="757"/>
    </location>
</feature>
<dbReference type="RefSeq" id="XP_033463487.1">
    <property type="nucleotide sequence ID" value="XM_033598937.1"/>
</dbReference>
<proteinExistence type="predicted"/>
<feature type="region of interest" description="Disordered" evidence="1">
    <location>
        <begin position="363"/>
        <end position="402"/>
    </location>
</feature>
<keyword evidence="3" id="KW-1185">Reference proteome</keyword>
<evidence type="ECO:0000259" key="2">
    <source>
        <dbReference type="Pfam" id="PF25534"/>
    </source>
</evidence>
<feature type="region of interest" description="Disordered" evidence="1">
    <location>
        <begin position="430"/>
        <end position="577"/>
    </location>
</feature>
<feature type="compositionally biased region" description="Polar residues" evidence="1">
    <location>
        <begin position="442"/>
        <end position="460"/>
    </location>
</feature>
<dbReference type="InterPro" id="IPR057678">
    <property type="entry name" value="DUF7918"/>
</dbReference>
<name>A0A6J3MEM2_9PEZI</name>
<accession>A0A6J3MEM2</accession>
<feature type="compositionally biased region" description="Basic and acidic residues" evidence="1">
    <location>
        <begin position="733"/>
        <end position="744"/>
    </location>
</feature>
<evidence type="ECO:0000313" key="3">
    <source>
        <dbReference type="Proteomes" id="UP000504637"/>
    </source>
</evidence>
<gene>
    <name evidence="4" type="ORF">K489DRAFT_116272</name>
</gene>
<feature type="compositionally biased region" description="Polar residues" evidence="1">
    <location>
        <begin position="388"/>
        <end position="397"/>
    </location>
</feature>
<dbReference type="Pfam" id="PF25534">
    <property type="entry name" value="DUF7918"/>
    <property type="match status" value="1"/>
</dbReference>
<feature type="domain" description="DUF7918" evidence="2">
    <location>
        <begin position="19"/>
        <end position="147"/>
    </location>
</feature>
<evidence type="ECO:0000256" key="1">
    <source>
        <dbReference type="SAM" id="MobiDB-lite"/>
    </source>
</evidence>
<reference evidence="4" key="2">
    <citation type="submission" date="2020-04" db="EMBL/GenBank/DDBJ databases">
        <authorList>
            <consortium name="NCBI Genome Project"/>
        </authorList>
    </citation>
    <scope>NUCLEOTIDE SEQUENCE</scope>
    <source>
        <strain evidence="4">CBS 342.82</strain>
    </source>
</reference>
<evidence type="ECO:0000313" key="4">
    <source>
        <dbReference type="RefSeq" id="XP_033463487.1"/>
    </source>
</evidence>
<dbReference type="Proteomes" id="UP000504637">
    <property type="component" value="Unplaced"/>
</dbReference>
<dbReference type="AlphaFoldDB" id="A0A6J3MEM2"/>